<name>A0A2T1FXG6_9CYAN</name>
<sequence length="690" mass="79723">MMLFISHSLMQPPHAAKLAHQIEIHGDTIVDEYFWLRDRDNPQVMEYLTAENDYTERVLEPHAELRESLFQELKARVKEDDNSVPVKKDAYYYYTRVAAGKQYGIHCRKKGDLNSPEEIILDENQLAEGKPYFQLGTFSISPNHQLLAYAEDIDGSERYTLRIKNLNTGELLPETIANTYYSLEWVNDNQTFYYTVLDENLRPYRLYRHTIGQPTERDELIYEERDSQFFVGCDKSRDDRYIFLTTNGKITSEQYFVSADDPHGTFSIVTPRQKGHEYSVSHHQGYFYIITNDNAQNFRIVRTLVTQPQQQYWEEYIPHDPERLIEGFDEFKDYFIISERYQGLGQLRAIDLQNQTSHYLEFDDPTYLVFGATNPEYDTQTFRFGYTSLVSPMTVFEYDLRSRSKTILKQNEIPGGYDPSQYHSERIFAHSHDGVEVPISIVYRQDFKRDGTAPLYLYGYGSYGMSLDPGFSTNRLSLLDRGFVYAIAHIRGGSELGRHWYESGKFLQKKNTFLDFVACAEHLIAEKYTSAGNIAIAGGSAGGLLVGATINLKPELFKAAIAQVPFVDVLNTMLDADLPLTQLEYDEWGNPADEEFYRYIRSYSPYDNVEAKAYPHLLITAGLNDPRVTYWEPAKWTAKLRDLKTDDNLLLLKTNLDSGHGGASGRYEYLKDIALEYTFLLTVFEKVSNI</sequence>
<dbReference type="PRINTS" id="PR00862">
    <property type="entry name" value="PROLIGOPTASE"/>
</dbReference>
<evidence type="ECO:0000256" key="2">
    <source>
        <dbReference type="ARBA" id="ARBA00022670"/>
    </source>
</evidence>
<protein>
    <submittedName>
        <fullName evidence="7">Oligopeptidase B</fullName>
        <ecNumber evidence="7">3.4.21.83</ecNumber>
    </submittedName>
</protein>
<dbReference type="InterPro" id="IPR029058">
    <property type="entry name" value="AB_hydrolase_fold"/>
</dbReference>
<gene>
    <name evidence="7" type="ORF">C7B77_23390</name>
</gene>
<comment type="caution">
    <text evidence="7">The sequence shown here is derived from an EMBL/GenBank/DDBJ whole genome shotgun (WGS) entry which is preliminary data.</text>
</comment>
<evidence type="ECO:0000259" key="5">
    <source>
        <dbReference type="Pfam" id="PF00326"/>
    </source>
</evidence>
<dbReference type="Gene3D" id="2.130.10.120">
    <property type="entry name" value="Prolyl oligopeptidase, N-terminal domain"/>
    <property type="match status" value="1"/>
</dbReference>
<dbReference type="EMBL" id="PVWO01000422">
    <property type="protein sequence ID" value="PSB49606.1"/>
    <property type="molecule type" value="Genomic_DNA"/>
</dbReference>
<evidence type="ECO:0000256" key="4">
    <source>
        <dbReference type="ARBA" id="ARBA00022825"/>
    </source>
</evidence>
<dbReference type="InterPro" id="IPR023302">
    <property type="entry name" value="Pept_S9A_N"/>
</dbReference>
<dbReference type="InterPro" id="IPR001375">
    <property type="entry name" value="Peptidase_S9_cat"/>
</dbReference>
<dbReference type="GO" id="GO:0006508">
    <property type="term" value="P:proteolysis"/>
    <property type="evidence" value="ECO:0007669"/>
    <property type="project" value="UniProtKB-KW"/>
</dbReference>
<evidence type="ECO:0000256" key="1">
    <source>
        <dbReference type="ARBA" id="ARBA00005228"/>
    </source>
</evidence>
<keyword evidence="8" id="KW-1185">Reference proteome</keyword>
<dbReference type="Proteomes" id="UP000238937">
    <property type="component" value="Unassembled WGS sequence"/>
</dbReference>
<accession>A0A2T1FXG6</accession>
<dbReference type="InterPro" id="IPR051543">
    <property type="entry name" value="Serine_Peptidase_S9A"/>
</dbReference>
<keyword evidence="3 7" id="KW-0378">Hydrolase</keyword>
<dbReference type="OrthoDB" id="9801421at2"/>
<feature type="domain" description="Peptidase S9A N-terminal" evidence="6">
    <location>
        <begin position="13"/>
        <end position="410"/>
    </location>
</feature>
<dbReference type="Pfam" id="PF02897">
    <property type="entry name" value="Peptidase_S9_N"/>
    <property type="match status" value="1"/>
</dbReference>
<dbReference type="GO" id="GO:0004252">
    <property type="term" value="F:serine-type endopeptidase activity"/>
    <property type="evidence" value="ECO:0007669"/>
    <property type="project" value="UniProtKB-EC"/>
</dbReference>
<dbReference type="Pfam" id="PF00326">
    <property type="entry name" value="Peptidase_S9"/>
    <property type="match status" value="1"/>
</dbReference>
<dbReference type="PANTHER" id="PTHR11757:SF19">
    <property type="entry name" value="PROLYL ENDOPEPTIDASE-LIKE"/>
    <property type="match status" value="1"/>
</dbReference>
<evidence type="ECO:0000256" key="3">
    <source>
        <dbReference type="ARBA" id="ARBA00022801"/>
    </source>
</evidence>
<dbReference type="AlphaFoldDB" id="A0A2T1FXG6"/>
<feature type="domain" description="Peptidase S9 prolyl oligopeptidase catalytic" evidence="5">
    <location>
        <begin position="470"/>
        <end position="685"/>
    </location>
</feature>
<keyword evidence="2" id="KW-0645">Protease</keyword>
<comment type="similarity">
    <text evidence="1">Belongs to the peptidase S9A family.</text>
</comment>
<evidence type="ECO:0000259" key="6">
    <source>
        <dbReference type="Pfam" id="PF02897"/>
    </source>
</evidence>
<evidence type="ECO:0000313" key="8">
    <source>
        <dbReference type="Proteomes" id="UP000238937"/>
    </source>
</evidence>
<dbReference type="SUPFAM" id="SSF53474">
    <property type="entry name" value="alpha/beta-Hydrolases"/>
    <property type="match status" value="1"/>
</dbReference>
<dbReference type="FunFam" id="3.40.50.1820:FF:000005">
    <property type="entry name" value="Prolyl endopeptidase"/>
    <property type="match status" value="1"/>
</dbReference>
<reference evidence="7 8" key="1">
    <citation type="submission" date="2018-03" db="EMBL/GenBank/DDBJ databases">
        <title>The ancient ancestry and fast evolution of plastids.</title>
        <authorList>
            <person name="Moore K.R."/>
            <person name="Magnabosco C."/>
            <person name="Momper L."/>
            <person name="Gold D.A."/>
            <person name="Bosak T."/>
            <person name="Fournier G.P."/>
        </authorList>
    </citation>
    <scope>NUCLEOTIDE SEQUENCE [LARGE SCALE GENOMIC DNA]</scope>
    <source>
        <strain evidence="7 8">CCALA 037</strain>
    </source>
</reference>
<organism evidence="7 8">
    <name type="scientific">Chamaesiphon polymorphus CCALA 037</name>
    <dbReference type="NCBI Taxonomy" id="2107692"/>
    <lineage>
        <taxon>Bacteria</taxon>
        <taxon>Bacillati</taxon>
        <taxon>Cyanobacteriota</taxon>
        <taxon>Cyanophyceae</taxon>
        <taxon>Gomontiellales</taxon>
        <taxon>Chamaesiphonaceae</taxon>
        <taxon>Chamaesiphon</taxon>
    </lineage>
</organism>
<keyword evidence="4" id="KW-0720">Serine protease</keyword>
<dbReference type="EC" id="3.4.21.83" evidence="7"/>
<dbReference type="SUPFAM" id="SSF50993">
    <property type="entry name" value="Peptidase/esterase 'gauge' domain"/>
    <property type="match status" value="1"/>
</dbReference>
<proteinExistence type="inferred from homology"/>
<dbReference type="InterPro" id="IPR002470">
    <property type="entry name" value="Peptidase_S9A"/>
</dbReference>
<dbReference type="PANTHER" id="PTHR11757">
    <property type="entry name" value="PROTEASE FAMILY S9A OLIGOPEPTIDASE"/>
    <property type="match status" value="1"/>
</dbReference>
<evidence type="ECO:0000313" key="7">
    <source>
        <dbReference type="EMBL" id="PSB49606.1"/>
    </source>
</evidence>
<dbReference type="Gene3D" id="3.40.50.1820">
    <property type="entry name" value="alpha/beta hydrolase"/>
    <property type="match status" value="1"/>
</dbReference>